<name>A0A1H7J1T7_9PROT</name>
<keyword evidence="2" id="KW-1185">Reference proteome</keyword>
<dbReference type="EMBL" id="FOBH01000002">
    <property type="protein sequence ID" value="SEK67055.1"/>
    <property type="molecule type" value="Genomic_DNA"/>
</dbReference>
<dbReference type="Proteomes" id="UP000198620">
    <property type="component" value="Unassembled WGS sequence"/>
</dbReference>
<sequence length="67" mass="7397">MAACHQAALPEVLFESLQRGFVAMTIPLSPKASAEPISRSLLYQEGVILIKLHEMFTGFTVLMYPMA</sequence>
<evidence type="ECO:0000313" key="2">
    <source>
        <dbReference type="Proteomes" id="UP000198620"/>
    </source>
</evidence>
<proteinExistence type="predicted"/>
<gene>
    <name evidence="1" type="ORF">SAMN05216387_102327</name>
</gene>
<evidence type="ECO:0000313" key="1">
    <source>
        <dbReference type="EMBL" id="SEK67055.1"/>
    </source>
</evidence>
<dbReference type="AlphaFoldDB" id="A0A1H7J1T7"/>
<accession>A0A1H7J1T7</accession>
<organism evidence="1 2">
    <name type="scientific">Nitrosovibrio tenuis</name>
    <dbReference type="NCBI Taxonomy" id="1233"/>
    <lineage>
        <taxon>Bacteria</taxon>
        <taxon>Pseudomonadati</taxon>
        <taxon>Pseudomonadota</taxon>
        <taxon>Betaproteobacteria</taxon>
        <taxon>Nitrosomonadales</taxon>
        <taxon>Nitrosomonadaceae</taxon>
        <taxon>Nitrosovibrio</taxon>
    </lineage>
</organism>
<protein>
    <submittedName>
        <fullName evidence="1">Uncharacterized protein</fullName>
    </submittedName>
</protein>
<reference evidence="1 2" key="1">
    <citation type="submission" date="2016-10" db="EMBL/GenBank/DDBJ databases">
        <authorList>
            <person name="de Groot N.N."/>
        </authorList>
    </citation>
    <scope>NUCLEOTIDE SEQUENCE [LARGE SCALE GENOMIC DNA]</scope>
    <source>
        <strain evidence="1 2">Nv1</strain>
    </source>
</reference>